<dbReference type="Proteomes" id="UP000095283">
    <property type="component" value="Unplaced"/>
</dbReference>
<evidence type="ECO:0000313" key="2">
    <source>
        <dbReference type="Proteomes" id="UP000095283"/>
    </source>
</evidence>
<accession>A0A1I7XB19</accession>
<proteinExistence type="predicted"/>
<reference evidence="3" key="1">
    <citation type="submission" date="2016-11" db="UniProtKB">
        <authorList>
            <consortium name="WormBaseParasite"/>
        </authorList>
    </citation>
    <scope>IDENTIFICATION</scope>
</reference>
<feature type="region of interest" description="Disordered" evidence="1">
    <location>
        <begin position="54"/>
        <end position="82"/>
    </location>
</feature>
<feature type="region of interest" description="Disordered" evidence="1">
    <location>
        <begin position="1"/>
        <end position="23"/>
    </location>
</feature>
<evidence type="ECO:0000313" key="3">
    <source>
        <dbReference type="WBParaSite" id="Hba_14805"/>
    </source>
</evidence>
<protein>
    <submittedName>
        <fullName evidence="3">Uncharacterized protein</fullName>
    </submittedName>
</protein>
<evidence type="ECO:0000256" key="1">
    <source>
        <dbReference type="SAM" id="MobiDB-lite"/>
    </source>
</evidence>
<dbReference type="AlphaFoldDB" id="A0A1I7XB19"/>
<organism evidence="2 3">
    <name type="scientific">Heterorhabditis bacteriophora</name>
    <name type="common">Entomopathogenic nematode worm</name>
    <dbReference type="NCBI Taxonomy" id="37862"/>
    <lineage>
        <taxon>Eukaryota</taxon>
        <taxon>Metazoa</taxon>
        <taxon>Ecdysozoa</taxon>
        <taxon>Nematoda</taxon>
        <taxon>Chromadorea</taxon>
        <taxon>Rhabditida</taxon>
        <taxon>Rhabditina</taxon>
        <taxon>Rhabditomorpha</taxon>
        <taxon>Strongyloidea</taxon>
        <taxon>Heterorhabditidae</taxon>
        <taxon>Heterorhabditis</taxon>
    </lineage>
</organism>
<dbReference type="WBParaSite" id="Hba_14805">
    <property type="protein sequence ID" value="Hba_14805"/>
    <property type="gene ID" value="Hba_14805"/>
</dbReference>
<sequence length="97" mass="10887">MMENKHVSKVQESHQKELFVKEEVDPSVRTGKLSTAKMNGKELMMEQLKASIEAEKNRPKKAAKPRVSLLPPRSKVATPQKENEGGECMIIVLDEKG</sequence>
<keyword evidence="2" id="KW-1185">Reference proteome</keyword>
<name>A0A1I7XB19_HETBA</name>